<dbReference type="Proteomes" id="UP000712281">
    <property type="component" value="Unassembled WGS sequence"/>
</dbReference>
<accession>A0A8S9IHG1</accession>
<evidence type="ECO:0000313" key="2">
    <source>
        <dbReference type="Proteomes" id="UP000712281"/>
    </source>
</evidence>
<dbReference type="AlphaFoldDB" id="A0A8S9IHG1"/>
<reference evidence="1" key="1">
    <citation type="submission" date="2019-12" db="EMBL/GenBank/DDBJ databases">
        <title>Genome sequencing and annotation of Brassica cretica.</title>
        <authorList>
            <person name="Studholme D.J."/>
            <person name="Sarris P.F."/>
        </authorList>
    </citation>
    <scope>NUCLEOTIDE SEQUENCE</scope>
    <source>
        <strain evidence="1">PFS-001/15</strain>
        <tissue evidence="1">Leaf</tissue>
    </source>
</reference>
<evidence type="ECO:0000313" key="1">
    <source>
        <dbReference type="EMBL" id="KAF2569321.1"/>
    </source>
</evidence>
<organism evidence="1 2">
    <name type="scientific">Brassica cretica</name>
    <name type="common">Mustard</name>
    <dbReference type="NCBI Taxonomy" id="69181"/>
    <lineage>
        <taxon>Eukaryota</taxon>
        <taxon>Viridiplantae</taxon>
        <taxon>Streptophyta</taxon>
        <taxon>Embryophyta</taxon>
        <taxon>Tracheophyta</taxon>
        <taxon>Spermatophyta</taxon>
        <taxon>Magnoliopsida</taxon>
        <taxon>eudicotyledons</taxon>
        <taxon>Gunneridae</taxon>
        <taxon>Pentapetalae</taxon>
        <taxon>rosids</taxon>
        <taxon>malvids</taxon>
        <taxon>Brassicales</taxon>
        <taxon>Brassicaceae</taxon>
        <taxon>Brassiceae</taxon>
        <taxon>Brassica</taxon>
    </lineage>
</organism>
<sequence>MATGVGGKSETEAVVSVTGCDEETGDVEFVSVITVGDTLSGEPSDDEDDDSGLISAAVSVVEDGSEEDLVD</sequence>
<gene>
    <name evidence="1" type="ORF">F2Q68_00025384</name>
</gene>
<proteinExistence type="predicted"/>
<comment type="caution">
    <text evidence="1">The sequence shown here is derived from an EMBL/GenBank/DDBJ whole genome shotgun (WGS) entry which is preliminary data.</text>
</comment>
<name>A0A8S9IHG1_BRACR</name>
<dbReference type="EMBL" id="QGKW02001911">
    <property type="protein sequence ID" value="KAF2569321.1"/>
    <property type="molecule type" value="Genomic_DNA"/>
</dbReference>
<protein>
    <submittedName>
        <fullName evidence="1">Uncharacterized protein</fullName>
    </submittedName>
</protein>